<comment type="function">
    <text evidence="8">Produces ATP from ADP in the presence of a proton gradient across the membrane.</text>
</comment>
<evidence type="ECO:0000256" key="5">
    <source>
        <dbReference type="ARBA" id="ARBA00023136"/>
    </source>
</evidence>
<reference evidence="11 12" key="1">
    <citation type="submission" date="2019-02" db="EMBL/GenBank/DDBJ databases">
        <title>Sequencing the genomes of 1000 actinobacteria strains.</title>
        <authorList>
            <person name="Klenk H.-P."/>
        </authorList>
    </citation>
    <scope>NUCLEOTIDE SEQUENCE [LARGE SCALE GENOMIC DNA]</scope>
    <source>
        <strain evidence="11 12">DSM 45779</strain>
    </source>
</reference>
<comment type="subunit">
    <text evidence="8 9">F-type ATPases have 2 components, CF(1) - the catalytic core - and CF(0) - the membrane proton channel. CF(1) has five subunits: alpha(3), beta(3), gamma(1), delta(1), epsilon(1). CF(0) has three main subunits: a, b and c.</text>
</comment>
<proteinExistence type="inferred from homology"/>
<evidence type="ECO:0000313" key="12">
    <source>
        <dbReference type="Proteomes" id="UP000291591"/>
    </source>
</evidence>
<gene>
    <name evidence="8" type="primary">atpC</name>
    <name evidence="11" type="ORF">EV383_4991</name>
</gene>
<evidence type="ECO:0000256" key="9">
    <source>
        <dbReference type="RuleBase" id="RU003656"/>
    </source>
</evidence>
<keyword evidence="12" id="KW-1185">Reference proteome</keyword>
<dbReference type="GO" id="GO:0005886">
    <property type="term" value="C:plasma membrane"/>
    <property type="evidence" value="ECO:0007669"/>
    <property type="project" value="UniProtKB-SubCell"/>
</dbReference>
<dbReference type="NCBIfam" id="NF001852">
    <property type="entry name" value="PRK00571.2-5"/>
    <property type="match status" value="1"/>
</dbReference>
<protein>
    <recommendedName>
        <fullName evidence="8">ATP synthase epsilon chain</fullName>
    </recommendedName>
    <alternativeName>
        <fullName evidence="8">ATP synthase F1 sector epsilon subunit</fullName>
    </alternativeName>
    <alternativeName>
        <fullName evidence="8">F-ATPase epsilon subunit</fullName>
    </alternativeName>
</protein>
<comment type="similarity">
    <text evidence="2 8 9">Belongs to the ATPase epsilon chain family.</text>
</comment>
<organism evidence="11 12">
    <name type="scientific">Pseudonocardia sediminis</name>
    <dbReference type="NCBI Taxonomy" id="1397368"/>
    <lineage>
        <taxon>Bacteria</taxon>
        <taxon>Bacillati</taxon>
        <taxon>Actinomycetota</taxon>
        <taxon>Actinomycetes</taxon>
        <taxon>Pseudonocardiales</taxon>
        <taxon>Pseudonocardiaceae</taxon>
        <taxon>Pseudonocardia</taxon>
    </lineage>
</organism>
<evidence type="ECO:0000256" key="2">
    <source>
        <dbReference type="ARBA" id="ARBA00005712"/>
    </source>
</evidence>
<dbReference type="AlphaFoldDB" id="A0A4Q7V0S0"/>
<accession>A0A4Q7V0S0</accession>
<dbReference type="Pfam" id="PF02823">
    <property type="entry name" value="ATP-synt_DE_N"/>
    <property type="match status" value="1"/>
</dbReference>
<dbReference type="InterPro" id="IPR036771">
    <property type="entry name" value="ATPsynth_dsu/esu_N"/>
</dbReference>
<sequence length="128" mass="13614">MAEMTVDLVSVERRLWSGEASFVLARTTVGQVGIMPGHQPLLGQLEEAAVIRIDGTDGTSQTVAVHGGFLSVSAERVSILAEYAEMSDEIDTDRARKALDRADASDDEGAAARARAEVRLKAAEASSR</sequence>
<evidence type="ECO:0000313" key="11">
    <source>
        <dbReference type="EMBL" id="RZT88057.1"/>
    </source>
</evidence>
<dbReference type="NCBIfam" id="NF009977">
    <property type="entry name" value="PRK13442.1"/>
    <property type="match status" value="1"/>
</dbReference>
<dbReference type="NCBIfam" id="TIGR01216">
    <property type="entry name" value="ATP_synt_epsi"/>
    <property type="match status" value="1"/>
</dbReference>
<keyword evidence="7 8" id="KW-0066">ATP synthesis</keyword>
<dbReference type="GO" id="GO:0005524">
    <property type="term" value="F:ATP binding"/>
    <property type="evidence" value="ECO:0007669"/>
    <property type="project" value="UniProtKB-UniRule"/>
</dbReference>
<evidence type="ECO:0000256" key="4">
    <source>
        <dbReference type="ARBA" id="ARBA00023065"/>
    </source>
</evidence>
<evidence type="ECO:0000259" key="10">
    <source>
        <dbReference type="Pfam" id="PF02823"/>
    </source>
</evidence>
<feature type="domain" description="ATP synthase F1 complex delta/epsilon subunit N-terminal" evidence="10">
    <location>
        <begin position="4"/>
        <end position="84"/>
    </location>
</feature>
<dbReference type="EMBL" id="SHKL01000001">
    <property type="protein sequence ID" value="RZT88057.1"/>
    <property type="molecule type" value="Genomic_DNA"/>
</dbReference>
<name>A0A4Q7V0S0_PSEST</name>
<evidence type="ECO:0000256" key="1">
    <source>
        <dbReference type="ARBA" id="ARBA00004202"/>
    </source>
</evidence>
<keyword evidence="8" id="KW-1003">Cell membrane</keyword>
<evidence type="ECO:0000256" key="3">
    <source>
        <dbReference type="ARBA" id="ARBA00022448"/>
    </source>
</evidence>
<keyword evidence="6 8" id="KW-0139">CF(1)</keyword>
<dbReference type="RefSeq" id="WP_130292119.1">
    <property type="nucleotide sequence ID" value="NZ_SHKL01000001.1"/>
</dbReference>
<dbReference type="PANTHER" id="PTHR13822">
    <property type="entry name" value="ATP SYNTHASE DELTA/EPSILON CHAIN"/>
    <property type="match status" value="1"/>
</dbReference>
<dbReference type="OrthoDB" id="9791445at2"/>
<dbReference type="HAMAP" id="MF_00530">
    <property type="entry name" value="ATP_synth_epsil_bac"/>
    <property type="match status" value="1"/>
</dbReference>
<dbReference type="PANTHER" id="PTHR13822:SF10">
    <property type="entry name" value="ATP SYNTHASE EPSILON CHAIN, CHLOROPLASTIC"/>
    <property type="match status" value="1"/>
</dbReference>
<dbReference type="InterPro" id="IPR020546">
    <property type="entry name" value="ATP_synth_F1_dsu/esu_N"/>
</dbReference>
<dbReference type="GO" id="GO:0046933">
    <property type="term" value="F:proton-transporting ATP synthase activity, rotational mechanism"/>
    <property type="evidence" value="ECO:0007669"/>
    <property type="project" value="UniProtKB-UniRule"/>
</dbReference>
<evidence type="ECO:0000256" key="6">
    <source>
        <dbReference type="ARBA" id="ARBA00023196"/>
    </source>
</evidence>
<dbReference type="Proteomes" id="UP000291591">
    <property type="component" value="Unassembled WGS sequence"/>
</dbReference>
<keyword evidence="5 8" id="KW-0472">Membrane</keyword>
<evidence type="ECO:0000256" key="8">
    <source>
        <dbReference type="HAMAP-Rule" id="MF_00530"/>
    </source>
</evidence>
<dbReference type="Gene3D" id="2.60.15.10">
    <property type="entry name" value="F0F1 ATP synthase delta/epsilon subunit, N-terminal"/>
    <property type="match status" value="1"/>
</dbReference>
<dbReference type="SUPFAM" id="SSF51344">
    <property type="entry name" value="Epsilon subunit of F1F0-ATP synthase N-terminal domain"/>
    <property type="match status" value="1"/>
</dbReference>
<comment type="subcellular location">
    <subcellularLocation>
        <location evidence="1 8">Cell membrane</location>
        <topology evidence="1 8">Peripheral membrane protein</topology>
    </subcellularLocation>
</comment>
<keyword evidence="8" id="KW-0375">Hydrogen ion transport</keyword>
<evidence type="ECO:0000256" key="7">
    <source>
        <dbReference type="ARBA" id="ARBA00023310"/>
    </source>
</evidence>
<dbReference type="InterPro" id="IPR001469">
    <property type="entry name" value="ATP_synth_F1_dsu/esu"/>
</dbReference>
<comment type="caution">
    <text evidence="11">The sequence shown here is derived from an EMBL/GenBank/DDBJ whole genome shotgun (WGS) entry which is preliminary data.</text>
</comment>
<dbReference type="GO" id="GO:0045259">
    <property type="term" value="C:proton-transporting ATP synthase complex"/>
    <property type="evidence" value="ECO:0007669"/>
    <property type="project" value="UniProtKB-KW"/>
</dbReference>
<keyword evidence="4 8" id="KW-0406">Ion transport</keyword>
<keyword evidence="3 8" id="KW-0813">Transport</keyword>
<dbReference type="CDD" id="cd12152">
    <property type="entry name" value="F1-ATPase_delta"/>
    <property type="match status" value="1"/>
</dbReference>